<sequence length="173" mass="19558">MNIWNPWYCVESSVRLHFDFPEGRNFRQKSLDYNSRSEKTSSASFSSFSSFTSSKRRFNTYMQTILKNVCSRHDILHNGVVLSLQVVKGTVETIFLGNNQYSISYNNSSTNSVGIVEPCGVVSCKLVAQARAHEDVIVARWQRTPHGVSRHVCVLGVDLCVPHLVRFQIDKGV</sequence>
<organism evidence="1 2">
    <name type="scientific">Phaseolus coccineus</name>
    <name type="common">Scarlet runner bean</name>
    <name type="synonym">Phaseolus multiflorus</name>
    <dbReference type="NCBI Taxonomy" id="3886"/>
    <lineage>
        <taxon>Eukaryota</taxon>
        <taxon>Viridiplantae</taxon>
        <taxon>Streptophyta</taxon>
        <taxon>Embryophyta</taxon>
        <taxon>Tracheophyta</taxon>
        <taxon>Spermatophyta</taxon>
        <taxon>Magnoliopsida</taxon>
        <taxon>eudicotyledons</taxon>
        <taxon>Gunneridae</taxon>
        <taxon>Pentapetalae</taxon>
        <taxon>rosids</taxon>
        <taxon>fabids</taxon>
        <taxon>Fabales</taxon>
        <taxon>Fabaceae</taxon>
        <taxon>Papilionoideae</taxon>
        <taxon>50 kb inversion clade</taxon>
        <taxon>NPAAA clade</taxon>
        <taxon>indigoferoid/millettioid clade</taxon>
        <taxon>Phaseoleae</taxon>
        <taxon>Phaseolus</taxon>
    </lineage>
</organism>
<protein>
    <submittedName>
        <fullName evidence="1">Uncharacterized protein</fullName>
    </submittedName>
</protein>
<accession>A0AAN9NH75</accession>
<proteinExistence type="predicted"/>
<name>A0AAN9NH75_PHACN</name>
<evidence type="ECO:0000313" key="2">
    <source>
        <dbReference type="Proteomes" id="UP001374584"/>
    </source>
</evidence>
<dbReference type="EMBL" id="JAYMYR010000003">
    <property type="protein sequence ID" value="KAK7373244.1"/>
    <property type="molecule type" value="Genomic_DNA"/>
</dbReference>
<dbReference type="AlphaFoldDB" id="A0AAN9NH75"/>
<reference evidence="1 2" key="1">
    <citation type="submission" date="2024-01" db="EMBL/GenBank/DDBJ databases">
        <title>The genomes of 5 underutilized Papilionoideae crops provide insights into root nodulation and disease resistanc.</title>
        <authorList>
            <person name="Jiang F."/>
        </authorList>
    </citation>
    <scope>NUCLEOTIDE SEQUENCE [LARGE SCALE GENOMIC DNA]</scope>
    <source>
        <strain evidence="1">JINMINGXINNONG_FW02</strain>
        <tissue evidence="1">Leaves</tissue>
    </source>
</reference>
<comment type="caution">
    <text evidence="1">The sequence shown here is derived from an EMBL/GenBank/DDBJ whole genome shotgun (WGS) entry which is preliminary data.</text>
</comment>
<gene>
    <name evidence="1" type="ORF">VNO80_06643</name>
</gene>
<evidence type="ECO:0000313" key="1">
    <source>
        <dbReference type="EMBL" id="KAK7373244.1"/>
    </source>
</evidence>
<keyword evidence="2" id="KW-1185">Reference proteome</keyword>
<dbReference type="Proteomes" id="UP001374584">
    <property type="component" value="Unassembled WGS sequence"/>
</dbReference>